<dbReference type="PROSITE" id="PS50828">
    <property type="entry name" value="SMR"/>
    <property type="match status" value="1"/>
</dbReference>
<dbReference type="Pfam" id="PF08590">
    <property type="entry name" value="DUF1771"/>
    <property type="match status" value="1"/>
</dbReference>
<dbReference type="InterPro" id="IPR002625">
    <property type="entry name" value="Smr_dom"/>
</dbReference>
<dbReference type="InterPro" id="IPR013899">
    <property type="entry name" value="DUF1771"/>
</dbReference>
<evidence type="ECO:0000313" key="4">
    <source>
        <dbReference type="Proteomes" id="UP000541444"/>
    </source>
</evidence>
<accession>A0A7J7P7E7</accession>
<organism evidence="3 4">
    <name type="scientific">Kingdonia uniflora</name>
    <dbReference type="NCBI Taxonomy" id="39325"/>
    <lineage>
        <taxon>Eukaryota</taxon>
        <taxon>Viridiplantae</taxon>
        <taxon>Streptophyta</taxon>
        <taxon>Embryophyta</taxon>
        <taxon>Tracheophyta</taxon>
        <taxon>Spermatophyta</taxon>
        <taxon>Magnoliopsida</taxon>
        <taxon>Ranunculales</taxon>
        <taxon>Circaeasteraceae</taxon>
        <taxon>Kingdonia</taxon>
    </lineage>
</organism>
<dbReference type="PANTHER" id="PTHR47812">
    <property type="entry name" value="SMR (SMALL MUTS RELATED) DOMAIN-CONTAINING PROTEIN"/>
    <property type="match status" value="1"/>
</dbReference>
<evidence type="ECO:0000313" key="3">
    <source>
        <dbReference type="EMBL" id="KAF6175351.1"/>
    </source>
</evidence>
<dbReference type="PANTHER" id="PTHR47812:SF2">
    <property type="entry name" value="SMR (SMALL MUTS RELATED) DOMAIN-CONTAINING PROTEIN"/>
    <property type="match status" value="1"/>
</dbReference>
<dbReference type="InterPro" id="IPR036063">
    <property type="entry name" value="Smr_dom_sf"/>
</dbReference>
<comment type="caution">
    <text evidence="3">The sequence shown here is derived from an EMBL/GenBank/DDBJ whole genome shotgun (WGS) entry which is preliminary data.</text>
</comment>
<reference evidence="3 4" key="1">
    <citation type="journal article" date="2020" name="IScience">
        <title>Genome Sequencing of the Endangered Kingdonia uniflora (Circaeasteraceae, Ranunculales) Reveals Potential Mechanisms of Evolutionary Specialization.</title>
        <authorList>
            <person name="Sun Y."/>
            <person name="Deng T."/>
            <person name="Zhang A."/>
            <person name="Moore M.J."/>
            <person name="Landis J.B."/>
            <person name="Lin N."/>
            <person name="Zhang H."/>
            <person name="Zhang X."/>
            <person name="Huang J."/>
            <person name="Zhang X."/>
            <person name="Sun H."/>
            <person name="Wang H."/>
        </authorList>
    </citation>
    <scope>NUCLEOTIDE SEQUENCE [LARGE SCALE GENOMIC DNA]</scope>
    <source>
        <strain evidence="3">TB1705</strain>
        <tissue evidence="3">Leaf</tissue>
    </source>
</reference>
<dbReference type="SMART" id="SM00463">
    <property type="entry name" value="SMR"/>
    <property type="match status" value="1"/>
</dbReference>
<name>A0A7J7P7E7_9MAGN</name>
<dbReference type="AlphaFoldDB" id="A0A7J7P7E7"/>
<keyword evidence="4" id="KW-1185">Reference proteome</keyword>
<gene>
    <name evidence="3" type="ORF">GIB67_000375</name>
</gene>
<sequence>MIDLCTNDILSFFWGKGPTLDQLKQKGVFINRRKIDWASYQKEIMRDGQTSKMTSAGPSSSKNSWARGRSPGWAAFDLEQREKQGIEPKLHITTPPFPNMTTFLSPSKTLGTRNTSSAKSFSSVLQPSRDFPVLTDSNKNSRKEVIVGDSSHDIGNRVENYEEQNNFMLACEQLKELHSWADDSLIDDVLGAVDNDFNQASTLLKSMVLSDTSEVVTTQNLEELRYLRKEYVHKTNHEHANNSVPLETMKDLTILQSSLEEHFQEKKIEGTGKGVPVETKLSESTAYLKLILGYLKSAPVEPEWEEDDVYLSNRKDAITAIRSAVKHSKAASNAFLRGDHISAQQLSVKASSEWIAADKLNAKAAQEILSIRNSENGVWKLDLHGLHASEAVRALEEHLWEIETDRVVKPNVGINQPVLESFNRLTMEAKIDKKRETSWQRPSVLQVITGTGNHSRGQAALPAAIRAFLVEHGYRFDETRPGMVAVRPKFRACVNS</sequence>
<feature type="region of interest" description="Disordered" evidence="1">
    <location>
        <begin position="48"/>
        <end position="69"/>
    </location>
</feature>
<protein>
    <recommendedName>
        <fullName evidence="2">Smr domain-containing protein</fullName>
    </recommendedName>
</protein>
<evidence type="ECO:0000259" key="2">
    <source>
        <dbReference type="PROSITE" id="PS50828"/>
    </source>
</evidence>
<dbReference type="EMBL" id="JACGCM010000190">
    <property type="protein sequence ID" value="KAF6175351.1"/>
    <property type="molecule type" value="Genomic_DNA"/>
</dbReference>
<dbReference type="OrthoDB" id="3231855at2759"/>
<proteinExistence type="predicted"/>
<feature type="domain" description="Smr" evidence="2">
    <location>
        <begin position="381"/>
        <end position="487"/>
    </location>
</feature>
<feature type="compositionally biased region" description="Polar residues" evidence="1">
    <location>
        <begin position="48"/>
        <end position="64"/>
    </location>
</feature>
<evidence type="ECO:0000256" key="1">
    <source>
        <dbReference type="SAM" id="MobiDB-lite"/>
    </source>
</evidence>
<dbReference type="Gene3D" id="3.30.1370.110">
    <property type="match status" value="1"/>
</dbReference>
<dbReference type="Proteomes" id="UP000541444">
    <property type="component" value="Unassembled WGS sequence"/>
</dbReference>
<dbReference type="SMART" id="SM01162">
    <property type="entry name" value="DUF1771"/>
    <property type="match status" value="1"/>
</dbReference>
<dbReference type="SUPFAM" id="SSF160443">
    <property type="entry name" value="SMR domain-like"/>
    <property type="match status" value="1"/>
</dbReference>